<organism evidence="7 8">
    <name type="scientific">Promicromonospora aerolata</name>
    <dbReference type="NCBI Taxonomy" id="195749"/>
    <lineage>
        <taxon>Bacteria</taxon>
        <taxon>Bacillati</taxon>
        <taxon>Actinomycetota</taxon>
        <taxon>Actinomycetes</taxon>
        <taxon>Micrococcales</taxon>
        <taxon>Promicromonosporaceae</taxon>
        <taxon>Promicromonospora</taxon>
    </lineage>
</organism>
<dbReference type="SUPFAM" id="SSF46689">
    <property type="entry name" value="Homeodomain-like"/>
    <property type="match status" value="1"/>
</dbReference>
<evidence type="ECO:0000256" key="5">
    <source>
        <dbReference type="SAM" id="MobiDB-lite"/>
    </source>
</evidence>
<reference evidence="8" key="1">
    <citation type="journal article" date="2019" name="Int. J. Syst. Evol. Microbiol.">
        <title>The Global Catalogue of Microorganisms (GCM) 10K type strain sequencing project: providing services to taxonomists for standard genome sequencing and annotation.</title>
        <authorList>
            <consortium name="The Broad Institute Genomics Platform"/>
            <consortium name="The Broad Institute Genome Sequencing Center for Infectious Disease"/>
            <person name="Wu L."/>
            <person name="Ma J."/>
        </authorList>
    </citation>
    <scope>NUCLEOTIDE SEQUENCE [LARGE SCALE GENOMIC DNA]</scope>
    <source>
        <strain evidence="8">CCM 7043</strain>
    </source>
</reference>
<accession>A0ABW4V5C1</accession>
<evidence type="ECO:0000256" key="1">
    <source>
        <dbReference type="ARBA" id="ARBA00023015"/>
    </source>
</evidence>
<comment type="caution">
    <text evidence="7">The sequence shown here is derived from an EMBL/GenBank/DDBJ whole genome shotgun (WGS) entry which is preliminary data.</text>
</comment>
<keyword evidence="1" id="KW-0805">Transcription regulation</keyword>
<dbReference type="Gene3D" id="1.10.357.10">
    <property type="entry name" value="Tetracycline Repressor, domain 2"/>
    <property type="match status" value="1"/>
</dbReference>
<dbReference type="InterPro" id="IPR009057">
    <property type="entry name" value="Homeodomain-like_sf"/>
</dbReference>
<protein>
    <submittedName>
        <fullName evidence="7">TetR/AcrR family transcriptional regulator</fullName>
    </submittedName>
</protein>
<dbReference type="SUPFAM" id="SSF48498">
    <property type="entry name" value="Tetracyclin repressor-like, C-terminal domain"/>
    <property type="match status" value="1"/>
</dbReference>
<feature type="domain" description="HTH tetR-type" evidence="6">
    <location>
        <begin position="58"/>
        <end position="118"/>
    </location>
</feature>
<evidence type="ECO:0000256" key="4">
    <source>
        <dbReference type="PROSITE-ProRule" id="PRU00335"/>
    </source>
</evidence>
<keyword evidence="8" id="KW-1185">Reference proteome</keyword>
<proteinExistence type="predicted"/>
<dbReference type="Proteomes" id="UP001597338">
    <property type="component" value="Unassembled WGS sequence"/>
</dbReference>
<dbReference type="RefSeq" id="WP_377196488.1">
    <property type="nucleotide sequence ID" value="NZ_JBHUHF010000001.1"/>
</dbReference>
<keyword evidence="2 4" id="KW-0238">DNA-binding</keyword>
<dbReference type="EMBL" id="JBHUHF010000001">
    <property type="protein sequence ID" value="MFD2024550.1"/>
    <property type="molecule type" value="Genomic_DNA"/>
</dbReference>
<feature type="region of interest" description="Disordered" evidence="5">
    <location>
        <begin position="33"/>
        <end position="59"/>
    </location>
</feature>
<evidence type="ECO:0000313" key="8">
    <source>
        <dbReference type="Proteomes" id="UP001597338"/>
    </source>
</evidence>
<dbReference type="InterPro" id="IPR036271">
    <property type="entry name" value="Tet_transcr_reg_TetR-rel_C_sf"/>
</dbReference>
<evidence type="ECO:0000259" key="6">
    <source>
        <dbReference type="PROSITE" id="PS50977"/>
    </source>
</evidence>
<name>A0ABW4V5C1_9MICO</name>
<evidence type="ECO:0000256" key="3">
    <source>
        <dbReference type="ARBA" id="ARBA00023163"/>
    </source>
</evidence>
<dbReference type="Gene3D" id="1.10.10.60">
    <property type="entry name" value="Homeodomain-like"/>
    <property type="match status" value="1"/>
</dbReference>
<dbReference type="Pfam" id="PF02909">
    <property type="entry name" value="TetR_C_1"/>
    <property type="match status" value="1"/>
</dbReference>
<evidence type="ECO:0000256" key="2">
    <source>
        <dbReference type="ARBA" id="ARBA00023125"/>
    </source>
</evidence>
<dbReference type="PROSITE" id="PS50977">
    <property type="entry name" value="HTH_TETR_2"/>
    <property type="match status" value="1"/>
</dbReference>
<feature type="DNA-binding region" description="H-T-H motif" evidence="4">
    <location>
        <begin position="81"/>
        <end position="100"/>
    </location>
</feature>
<sequence length="273" mass="29380">MRCVECGGDLGAAAGTGRPRRYCSRSCQSRAYRRRRDSGRLARPTPRPPGTGSAAQADRTGDDLVRVAVALADAHGIAAVTLRTVARDAGAGLPAVRRAFGSRDRLVAMLVQQVLARPQPPAPSSESPVRRLTRLAEEEWAAYRAHPWLVPVLASSRPPLVPAVLDAARASTEAFEALGLDPPSALGRYLALSGYVQGMALLLLAERAEAARSGTTYQAWWSEEARRLDRTGAGRTHSWLVAANEGRLPEAFDTDTDGWFRDGLHRVLVGLVT</sequence>
<evidence type="ECO:0000313" key="7">
    <source>
        <dbReference type="EMBL" id="MFD2024550.1"/>
    </source>
</evidence>
<gene>
    <name evidence="7" type="ORF">ACFSL2_03410</name>
</gene>
<keyword evidence="3" id="KW-0804">Transcription</keyword>
<dbReference type="InterPro" id="IPR001647">
    <property type="entry name" value="HTH_TetR"/>
</dbReference>
<dbReference type="InterPro" id="IPR004111">
    <property type="entry name" value="Repressor_TetR_C"/>
</dbReference>